<evidence type="ECO:0000313" key="1">
    <source>
        <dbReference type="EMBL" id="GGS41159.1"/>
    </source>
</evidence>
<accession>A0A918GJ27</accession>
<keyword evidence="2" id="KW-1185">Reference proteome</keyword>
<comment type="caution">
    <text evidence="1">The sequence shown here is derived from an EMBL/GenBank/DDBJ whole genome shotgun (WGS) entry which is preliminary data.</text>
</comment>
<dbReference type="EMBL" id="BMRB01000003">
    <property type="protein sequence ID" value="GGS41159.1"/>
    <property type="molecule type" value="Genomic_DNA"/>
</dbReference>
<sequence length="67" mass="7194">MAHVGPLATIGGMDEQIRVEFESEIDAEERVELTAEWVAWLEDQPVPSCVDGVDGSLRHGSGDTALA</sequence>
<reference evidence="1" key="2">
    <citation type="submission" date="2020-09" db="EMBL/GenBank/DDBJ databases">
        <authorList>
            <person name="Sun Q."/>
            <person name="Ohkuma M."/>
        </authorList>
    </citation>
    <scope>NUCLEOTIDE SEQUENCE</scope>
    <source>
        <strain evidence="1">JCM 3276</strain>
    </source>
</reference>
<protein>
    <submittedName>
        <fullName evidence="1">Uncharacterized protein</fullName>
    </submittedName>
</protein>
<name>A0A918GJ27_9PSEU</name>
<dbReference type="AlphaFoldDB" id="A0A918GJ27"/>
<gene>
    <name evidence="1" type="ORF">GCM10010171_39720</name>
</gene>
<evidence type="ECO:0000313" key="2">
    <source>
        <dbReference type="Proteomes" id="UP000660680"/>
    </source>
</evidence>
<reference evidence="1" key="1">
    <citation type="journal article" date="2014" name="Int. J. Syst. Evol. Microbiol.">
        <title>Complete genome sequence of Corynebacterium casei LMG S-19264T (=DSM 44701T), isolated from a smear-ripened cheese.</title>
        <authorList>
            <consortium name="US DOE Joint Genome Institute (JGI-PGF)"/>
            <person name="Walter F."/>
            <person name="Albersmeier A."/>
            <person name="Kalinowski J."/>
            <person name="Ruckert C."/>
        </authorList>
    </citation>
    <scope>NUCLEOTIDE SEQUENCE</scope>
    <source>
        <strain evidence="1">JCM 3276</strain>
    </source>
</reference>
<dbReference type="Proteomes" id="UP000660680">
    <property type="component" value="Unassembled WGS sequence"/>
</dbReference>
<organism evidence="1 2">
    <name type="scientific">Actinokineospora fastidiosa</name>
    <dbReference type="NCBI Taxonomy" id="1816"/>
    <lineage>
        <taxon>Bacteria</taxon>
        <taxon>Bacillati</taxon>
        <taxon>Actinomycetota</taxon>
        <taxon>Actinomycetes</taxon>
        <taxon>Pseudonocardiales</taxon>
        <taxon>Pseudonocardiaceae</taxon>
        <taxon>Actinokineospora</taxon>
    </lineage>
</organism>
<proteinExistence type="predicted"/>